<organism evidence="1">
    <name type="scientific">marine sediment metagenome</name>
    <dbReference type="NCBI Taxonomy" id="412755"/>
    <lineage>
        <taxon>unclassified sequences</taxon>
        <taxon>metagenomes</taxon>
        <taxon>ecological metagenomes</taxon>
    </lineage>
</organism>
<dbReference type="AlphaFoldDB" id="X1EPY9"/>
<gene>
    <name evidence="1" type="ORF">S03H2_20134</name>
</gene>
<accession>X1EPY9</accession>
<proteinExistence type="predicted"/>
<reference evidence="1" key="1">
    <citation type="journal article" date="2014" name="Front. Microbiol.">
        <title>High frequency of phylogenetically diverse reductive dehalogenase-homologous genes in deep subseafloor sedimentary metagenomes.</title>
        <authorList>
            <person name="Kawai M."/>
            <person name="Futagami T."/>
            <person name="Toyoda A."/>
            <person name="Takaki Y."/>
            <person name="Nishi S."/>
            <person name="Hori S."/>
            <person name="Arai W."/>
            <person name="Tsubouchi T."/>
            <person name="Morono Y."/>
            <person name="Uchiyama I."/>
            <person name="Ito T."/>
            <person name="Fujiyama A."/>
            <person name="Inagaki F."/>
            <person name="Takami H."/>
        </authorList>
    </citation>
    <scope>NUCLEOTIDE SEQUENCE</scope>
    <source>
        <strain evidence="1">Expedition CK06-06</strain>
    </source>
</reference>
<protein>
    <submittedName>
        <fullName evidence="1">Uncharacterized protein</fullName>
    </submittedName>
</protein>
<name>X1EPY9_9ZZZZ</name>
<feature type="non-terminal residue" evidence="1">
    <location>
        <position position="1"/>
    </location>
</feature>
<sequence>SNIFHMFFAAASGFENTRKGFYEYWNDGSLWQSQLWDSNKTYSTLTSVLAAKDSSGDVYTVATQKSGGKYKIIYEQLK</sequence>
<dbReference type="EMBL" id="BARU01010581">
    <property type="protein sequence ID" value="GAH34637.1"/>
    <property type="molecule type" value="Genomic_DNA"/>
</dbReference>
<evidence type="ECO:0000313" key="1">
    <source>
        <dbReference type="EMBL" id="GAH34637.1"/>
    </source>
</evidence>
<comment type="caution">
    <text evidence="1">The sequence shown here is derived from an EMBL/GenBank/DDBJ whole genome shotgun (WGS) entry which is preliminary data.</text>
</comment>